<evidence type="ECO:0000313" key="1">
    <source>
        <dbReference type="EMBL" id="OEH45534.1"/>
    </source>
</evidence>
<gene>
    <name evidence="1" type="ORF">lpari_03493</name>
</gene>
<keyword evidence="2" id="KW-1185">Reference proteome</keyword>
<organism evidence="1 2">
    <name type="scientific">Legionella parisiensis</name>
    <dbReference type="NCBI Taxonomy" id="45071"/>
    <lineage>
        <taxon>Bacteria</taxon>
        <taxon>Pseudomonadati</taxon>
        <taxon>Pseudomonadota</taxon>
        <taxon>Gammaproteobacteria</taxon>
        <taxon>Legionellales</taxon>
        <taxon>Legionellaceae</taxon>
        <taxon>Legionella</taxon>
    </lineage>
</organism>
<dbReference type="PATRIC" id="fig|45071.6.peg.1975"/>
<accession>A0A1E5JM06</accession>
<dbReference type="AlphaFoldDB" id="A0A1E5JM06"/>
<dbReference type="Proteomes" id="UP000095229">
    <property type="component" value="Unassembled WGS sequence"/>
</dbReference>
<reference evidence="1 2" key="1">
    <citation type="submission" date="2016-02" db="EMBL/GenBank/DDBJ databases">
        <title>Secondary metabolites in Legionella.</title>
        <authorList>
            <person name="Tobias N.J."/>
            <person name="Bode H.B."/>
        </authorList>
    </citation>
    <scope>NUCLEOTIDE SEQUENCE [LARGE SCALE GENOMIC DNA]</scope>
    <source>
        <strain evidence="1 2">DSM 19216</strain>
    </source>
</reference>
<comment type="caution">
    <text evidence="1">The sequence shown here is derived from an EMBL/GenBank/DDBJ whole genome shotgun (WGS) entry which is preliminary data.</text>
</comment>
<proteinExistence type="predicted"/>
<sequence length="55" mass="6202">MQFTQEEQNILYKHSNLLGKMGLLGMTDTEASIQHITKEVSKGYTPLCPIYSLSL</sequence>
<evidence type="ECO:0000313" key="2">
    <source>
        <dbReference type="Proteomes" id="UP000095229"/>
    </source>
</evidence>
<dbReference type="EMBL" id="LSOG01000091">
    <property type="protein sequence ID" value="OEH45534.1"/>
    <property type="molecule type" value="Genomic_DNA"/>
</dbReference>
<protein>
    <submittedName>
        <fullName evidence="1">Uncharacterized protein</fullName>
    </submittedName>
</protein>
<name>A0A1E5JM06_9GAMM</name>